<comment type="caution">
    <text evidence="1">The sequence shown here is derived from an EMBL/GenBank/DDBJ whole genome shotgun (WGS) entry which is preliminary data.</text>
</comment>
<sequence>MFDKQYRFKGSHAVRVTKLTSIFESIKGIPTKVFERNVDVLCNAPLIGFLYNRTAELDNTKNPTTGEVDTTNIMGDRVIYSSEEMLFNFRLIMLLDSVYEPDAQKRLDKAFRKHEPADEEHYDSYVRGGVDVLYEKLVDGATSTDDFVNRLSDFITEFDERFNADISDEALAKCFIPSENNN</sequence>
<dbReference type="AlphaFoldDB" id="A0A367FYU0"/>
<proteinExistence type="predicted"/>
<protein>
    <submittedName>
        <fullName evidence="1">Uncharacterized protein</fullName>
    </submittedName>
</protein>
<reference evidence="1 2" key="1">
    <citation type="submission" date="2018-03" db="EMBL/GenBank/DDBJ databases">
        <title>Complete genome sequencing of Faecalibacterium prausnitzii strains isolated from the human gut.</title>
        <authorList>
            <person name="Fitzgerald B.C."/>
            <person name="Shkoporov A.N."/>
            <person name="Ross P.R."/>
            <person name="Hill C."/>
        </authorList>
    </citation>
    <scope>NUCLEOTIDE SEQUENCE [LARGE SCALE GENOMIC DNA]</scope>
    <source>
        <strain evidence="1 2">ATCC 27768</strain>
    </source>
</reference>
<accession>A0A367FYU0</accession>
<dbReference type="Proteomes" id="UP000252378">
    <property type="component" value="Unassembled WGS sequence"/>
</dbReference>
<dbReference type="EMBL" id="PXUP01000020">
    <property type="protein sequence ID" value="RCH43610.1"/>
    <property type="molecule type" value="Genomic_DNA"/>
</dbReference>
<gene>
    <name evidence="1" type="ORF">C7J97_12270</name>
</gene>
<evidence type="ECO:0000313" key="2">
    <source>
        <dbReference type="Proteomes" id="UP000252378"/>
    </source>
</evidence>
<dbReference type="RefSeq" id="WP_113993131.1">
    <property type="nucleotide sequence ID" value="NZ_JAWHPP010000017.1"/>
</dbReference>
<name>A0A367FYU0_9FIRM</name>
<evidence type="ECO:0000313" key="1">
    <source>
        <dbReference type="EMBL" id="RCH43610.1"/>
    </source>
</evidence>
<organism evidence="1 2">
    <name type="scientific">Faecalibacterium prausnitzii</name>
    <dbReference type="NCBI Taxonomy" id="853"/>
    <lineage>
        <taxon>Bacteria</taxon>
        <taxon>Bacillati</taxon>
        <taxon>Bacillota</taxon>
        <taxon>Clostridia</taxon>
        <taxon>Eubacteriales</taxon>
        <taxon>Oscillospiraceae</taxon>
        <taxon>Faecalibacterium</taxon>
    </lineage>
</organism>